<dbReference type="OrthoDB" id="10003080at2"/>
<proteinExistence type="predicted"/>
<dbReference type="RefSeq" id="WP_094763370.1">
    <property type="nucleotide sequence ID" value="NZ_FUKQ01000006.1"/>
</dbReference>
<protein>
    <submittedName>
        <fullName evidence="1">Uncharacterized protein</fullName>
    </submittedName>
</protein>
<gene>
    <name evidence="1" type="ORF">FM114_01175</name>
</gene>
<dbReference type="EMBL" id="FUKQ01000006">
    <property type="protein sequence ID" value="SJN17772.1"/>
    <property type="molecule type" value="Genomic_DNA"/>
</dbReference>
<evidence type="ECO:0000313" key="2">
    <source>
        <dbReference type="Proteomes" id="UP000188342"/>
    </source>
</evidence>
<sequence>MPTRRTSNTAVAKATVHELTHHVEYRTTARQRARLYADLGIRNPSGNYFAFNDGYYYSGSLARWKASPRERLAESVVDCTYGSPNHKGMKLVPRGKCKPFLSHFRQALAQAR</sequence>
<reference evidence="1 2" key="1">
    <citation type="submission" date="2017-02" db="EMBL/GenBank/DDBJ databases">
        <authorList>
            <person name="Peterson S.W."/>
        </authorList>
    </citation>
    <scope>NUCLEOTIDE SEQUENCE [LARGE SCALE GENOMIC DNA]</scope>
    <source>
        <strain evidence="1 2">LSP_Lj1</strain>
    </source>
</reference>
<dbReference type="AlphaFoldDB" id="A0A1R4ID67"/>
<organism evidence="1 2">
    <name type="scientific">Luteococcus japonicus LSP_Lj1</name>
    <dbReference type="NCBI Taxonomy" id="1255658"/>
    <lineage>
        <taxon>Bacteria</taxon>
        <taxon>Bacillati</taxon>
        <taxon>Actinomycetota</taxon>
        <taxon>Actinomycetes</taxon>
        <taxon>Propionibacteriales</taxon>
        <taxon>Propionibacteriaceae</taxon>
        <taxon>Luteococcus</taxon>
    </lineage>
</organism>
<name>A0A1R4ID67_9ACTN</name>
<dbReference type="Proteomes" id="UP000188342">
    <property type="component" value="Unassembled WGS sequence"/>
</dbReference>
<keyword evidence="2" id="KW-1185">Reference proteome</keyword>
<accession>A0A1R4ID67</accession>
<evidence type="ECO:0000313" key="1">
    <source>
        <dbReference type="EMBL" id="SJN17772.1"/>
    </source>
</evidence>